<dbReference type="EC" id="2.7.2.4" evidence="9"/>
<evidence type="ECO:0000256" key="4">
    <source>
        <dbReference type="ARBA" id="ARBA00022741"/>
    </source>
</evidence>
<keyword evidence="5 9" id="KW-0418">Kinase</keyword>
<evidence type="ECO:0000256" key="10">
    <source>
        <dbReference type="RuleBase" id="RU004249"/>
    </source>
</evidence>
<feature type="domain" description="Aspartokinase ACT" evidence="12">
    <location>
        <begin position="306"/>
        <end position="350"/>
    </location>
</feature>
<feature type="domain" description="Aspartokinase ACT" evidence="12">
    <location>
        <begin position="375"/>
        <end position="433"/>
    </location>
</feature>
<evidence type="ECO:0000256" key="6">
    <source>
        <dbReference type="ARBA" id="ARBA00022840"/>
    </source>
</evidence>
<protein>
    <recommendedName>
        <fullName evidence="9">Aspartokinase</fullName>
        <ecNumber evidence="9">2.7.2.4</ecNumber>
    </recommendedName>
</protein>
<evidence type="ECO:0000256" key="1">
    <source>
        <dbReference type="ARBA" id="ARBA00004766"/>
    </source>
</evidence>
<evidence type="ECO:0000313" key="13">
    <source>
        <dbReference type="EMBL" id="QKG79631.1"/>
    </source>
</evidence>
<dbReference type="KEGG" id="ttz:FHG85_04930"/>
<dbReference type="InterPro" id="IPR001048">
    <property type="entry name" value="Asp/Glu/Uridylate_kinase"/>
</dbReference>
<comment type="similarity">
    <text evidence="2 9">Belongs to the aspartokinase family.</text>
</comment>
<evidence type="ECO:0000259" key="11">
    <source>
        <dbReference type="Pfam" id="PF00696"/>
    </source>
</evidence>
<comment type="catalytic activity">
    <reaction evidence="7 9">
        <text>L-aspartate + ATP = 4-phospho-L-aspartate + ADP</text>
        <dbReference type="Rhea" id="RHEA:23776"/>
        <dbReference type="ChEBI" id="CHEBI:29991"/>
        <dbReference type="ChEBI" id="CHEBI:30616"/>
        <dbReference type="ChEBI" id="CHEBI:57535"/>
        <dbReference type="ChEBI" id="CHEBI:456216"/>
        <dbReference type="EC" id="2.7.2.4"/>
    </reaction>
</comment>
<dbReference type="UniPathway" id="UPA00050">
    <property type="reaction ID" value="UER00461"/>
</dbReference>
<comment type="pathway">
    <text evidence="10">Amino-acid biosynthesis; L-threonine biosynthesis; L-threonine from L-aspartate: step 1/5.</text>
</comment>
<dbReference type="InterPro" id="IPR001341">
    <property type="entry name" value="Asp_kinase"/>
</dbReference>
<evidence type="ECO:0000256" key="8">
    <source>
        <dbReference type="PIRSR" id="PIRSR000726-1"/>
    </source>
</evidence>
<keyword evidence="14" id="KW-1185">Reference proteome</keyword>
<dbReference type="UniPathway" id="UPA00051">
    <property type="reaction ID" value="UER00462"/>
</dbReference>
<dbReference type="PIRSF" id="PIRSF000726">
    <property type="entry name" value="Asp_kin"/>
    <property type="match status" value="1"/>
</dbReference>
<dbReference type="Gene3D" id="3.40.1160.10">
    <property type="entry name" value="Acetylglutamate kinase-like"/>
    <property type="match status" value="1"/>
</dbReference>
<feature type="binding site" evidence="8">
    <location>
        <position position="227"/>
    </location>
    <ligand>
        <name>ATP</name>
        <dbReference type="ChEBI" id="CHEBI:30616"/>
    </ligand>
</feature>
<dbReference type="GO" id="GO:0009088">
    <property type="term" value="P:threonine biosynthetic process"/>
    <property type="evidence" value="ECO:0007669"/>
    <property type="project" value="UniProtKB-UniPathway"/>
</dbReference>
<feature type="domain" description="Aspartate/glutamate/uridylate kinase" evidence="11">
    <location>
        <begin position="2"/>
        <end position="273"/>
    </location>
</feature>
<comment type="pathway">
    <text evidence="1 10">Amino-acid biosynthesis; L-lysine biosynthesis via DAP pathway; (S)-tetrahydrodipicolinate from L-aspartate: step 1/4.</text>
</comment>
<evidence type="ECO:0000256" key="7">
    <source>
        <dbReference type="ARBA" id="ARBA00047872"/>
    </source>
</evidence>
<evidence type="ECO:0000259" key="12">
    <source>
        <dbReference type="Pfam" id="PF22468"/>
    </source>
</evidence>
<feature type="binding site" evidence="8">
    <location>
        <begin position="216"/>
        <end position="217"/>
    </location>
    <ligand>
        <name>ATP</name>
        <dbReference type="ChEBI" id="CHEBI:30616"/>
    </ligand>
</feature>
<dbReference type="Proteomes" id="UP000500961">
    <property type="component" value="Chromosome"/>
</dbReference>
<dbReference type="GO" id="GO:0004072">
    <property type="term" value="F:aspartate kinase activity"/>
    <property type="evidence" value="ECO:0007669"/>
    <property type="project" value="UniProtKB-EC"/>
</dbReference>
<comment type="pathway">
    <text evidence="10">Amino-acid biosynthesis; L-methionine biosynthesis via de novo pathway; L-homoserine from L-aspartate: step 1/3.</text>
</comment>
<dbReference type="SUPFAM" id="SSF55021">
    <property type="entry name" value="ACT-like"/>
    <property type="match status" value="2"/>
</dbReference>
<dbReference type="Gene3D" id="3.30.70.260">
    <property type="match status" value="2"/>
</dbReference>
<reference evidence="13 14" key="1">
    <citation type="submission" date="2019-07" db="EMBL/GenBank/DDBJ databases">
        <title>Thalassofilum flectens gen. nov., sp. nov., a novel moderate thermophilic anaerobe from a shallow sea hot spring in Kunashir Island (Russia), representing a new family in the order Bacteroidales, and proposal of Thalassofilacea fam. nov.</title>
        <authorList>
            <person name="Kochetkova T.V."/>
            <person name="Podosokorskaya O.A."/>
            <person name="Novikov A."/>
            <person name="Elcheninov A.G."/>
            <person name="Toshchakov S.V."/>
            <person name="Kublanov I.V."/>
        </authorList>
    </citation>
    <scope>NUCLEOTIDE SEQUENCE [LARGE SCALE GENOMIC DNA]</scope>
    <source>
        <strain evidence="13 14">38-H</strain>
    </source>
</reference>
<dbReference type="InterPro" id="IPR036393">
    <property type="entry name" value="AceGlu_kinase-like_sf"/>
</dbReference>
<sequence length="449" mass="49649">MKVLKFGGTSVGSVDRLRRIPQLLPSDETAIVVLSAMAGVTNELVKVTELVKDRKMADAIQLFKGLEDKHVEVASNLFKTKLYKKMGEEFVIGLFHPLMKKLVNGIDNLNKYIALGEQLSVGLLKLLLAEQGYKVAYIPAFEFMRVDKDNEPDYFYIEQNLRRQLHINPFAKVYVTEGFICRNVNGEISNLGRGGSDFTAAIVGNVVNASEVQIWTDIDGVHNNDPRFVTNTSPVRQLSYDEAAELAYFGAKILHPQTINPCRIKNIPVVLKNTLNPTDEGTVITTLSSKSGIKAIAAKDGITAINIRSSRMLLAYGFLKRVFEIFEAAKTPVDMITTSEVSISLTIDNASNLNDIVNALSSFAHVEVERNQTIICVVGDFLASHKGYAARVLDCLKEIPIRMISYGGSNNNISLLVDSHYKVQALRLLQQLFPAVKQANSVLDEVDAQ</sequence>
<accession>A0A7D3XUL0</accession>
<dbReference type="GO" id="GO:0009089">
    <property type="term" value="P:lysine biosynthetic process via diaminopimelate"/>
    <property type="evidence" value="ECO:0007669"/>
    <property type="project" value="UniProtKB-UniPathway"/>
</dbReference>
<dbReference type="SUPFAM" id="SSF53633">
    <property type="entry name" value="Carbamate kinase-like"/>
    <property type="match status" value="1"/>
</dbReference>
<name>A0A7D3XUL0_9BACT</name>
<dbReference type="Pfam" id="PF22468">
    <property type="entry name" value="ACT_9"/>
    <property type="match status" value="2"/>
</dbReference>
<keyword evidence="10" id="KW-0028">Amino-acid biosynthesis</keyword>
<dbReference type="InterPro" id="IPR054352">
    <property type="entry name" value="ACT_Aspartokinase"/>
</dbReference>
<dbReference type="NCBIfam" id="TIGR00657">
    <property type="entry name" value="asp_kinases"/>
    <property type="match status" value="1"/>
</dbReference>
<dbReference type="GO" id="GO:0005524">
    <property type="term" value="F:ATP binding"/>
    <property type="evidence" value="ECO:0007669"/>
    <property type="project" value="UniProtKB-KW"/>
</dbReference>
<dbReference type="PANTHER" id="PTHR21499:SF59">
    <property type="entry name" value="ASPARTOKINASE"/>
    <property type="match status" value="1"/>
</dbReference>
<dbReference type="InterPro" id="IPR018042">
    <property type="entry name" value="Aspartate_kinase_CS"/>
</dbReference>
<evidence type="ECO:0000256" key="5">
    <source>
        <dbReference type="ARBA" id="ARBA00022777"/>
    </source>
</evidence>
<dbReference type="Pfam" id="PF00696">
    <property type="entry name" value="AA_kinase"/>
    <property type="match status" value="1"/>
</dbReference>
<dbReference type="InterPro" id="IPR005260">
    <property type="entry name" value="Asp_kin_monofn"/>
</dbReference>
<dbReference type="UniPathway" id="UPA00034">
    <property type="reaction ID" value="UER00015"/>
</dbReference>
<dbReference type="InterPro" id="IPR045865">
    <property type="entry name" value="ACT-like_dom_sf"/>
</dbReference>
<dbReference type="PANTHER" id="PTHR21499">
    <property type="entry name" value="ASPARTATE KINASE"/>
    <property type="match status" value="1"/>
</dbReference>
<evidence type="ECO:0000256" key="9">
    <source>
        <dbReference type="RuleBase" id="RU003448"/>
    </source>
</evidence>
<evidence type="ECO:0000256" key="2">
    <source>
        <dbReference type="ARBA" id="ARBA00010122"/>
    </source>
</evidence>
<evidence type="ECO:0000313" key="14">
    <source>
        <dbReference type="Proteomes" id="UP000500961"/>
    </source>
</evidence>
<keyword evidence="6 8" id="KW-0067">ATP-binding</keyword>
<evidence type="ECO:0000256" key="3">
    <source>
        <dbReference type="ARBA" id="ARBA00022679"/>
    </source>
</evidence>
<organism evidence="13 14">
    <name type="scientific">Tenuifilum thalassicum</name>
    <dbReference type="NCBI Taxonomy" id="2590900"/>
    <lineage>
        <taxon>Bacteria</taxon>
        <taxon>Pseudomonadati</taxon>
        <taxon>Bacteroidota</taxon>
        <taxon>Bacteroidia</taxon>
        <taxon>Bacteroidales</taxon>
        <taxon>Tenuifilaceae</taxon>
        <taxon>Tenuifilum</taxon>
    </lineage>
</organism>
<keyword evidence="4 8" id="KW-0547">Nucleotide-binding</keyword>
<proteinExistence type="inferred from homology"/>
<gene>
    <name evidence="13" type="ORF">FHG85_04930</name>
</gene>
<feature type="binding site" evidence="8">
    <location>
        <position position="41"/>
    </location>
    <ligand>
        <name>substrate</name>
    </ligand>
</feature>
<dbReference type="EMBL" id="CP041345">
    <property type="protein sequence ID" value="QKG79631.1"/>
    <property type="molecule type" value="Genomic_DNA"/>
</dbReference>
<feature type="binding site" evidence="8">
    <location>
        <begin position="5"/>
        <end position="8"/>
    </location>
    <ligand>
        <name>ATP</name>
        <dbReference type="ChEBI" id="CHEBI:30616"/>
    </ligand>
</feature>
<dbReference type="PROSITE" id="PS00324">
    <property type="entry name" value="ASPARTOKINASE"/>
    <property type="match status" value="1"/>
</dbReference>
<dbReference type="AlphaFoldDB" id="A0A7D3XUL0"/>
<dbReference type="CDD" id="cd04912">
    <property type="entry name" value="ACT_AKiii-LysC-EC-like_1"/>
    <property type="match status" value="1"/>
</dbReference>
<dbReference type="Gene3D" id="1.20.120.1320">
    <property type="entry name" value="Aspartokinase, catalytic domain"/>
    <property type="match status" value="1"/>
</dbReference>
<dbReference type="GO" id="GO:0005829">
    <property type="term" value="C:cytosol"/>
    <property type="evidence" value="ECO:0007669"/>
    <property type="project" value="TreeGrafter"/>
</dbReference>
<keyword evidence="3 9" id="KW-0808">Transferase</keyword>
<feature type="binding site" evidence="8">
    <location>
        <position position="117"/>
    </location>
    <ligand>
        <name>substrate</name>
    </ligand>
</feature>
<dbReference type="InterPro" id="IPR042199">
    <property type="entry name" value="AsparK_Bifunc_asparK/hSer_DH"/>
</dbReference>
<dbReference type="GO" id="GO:0009090">
    <property type="term" value="P:homoserine biosynthetic process"/>
    <property type="evidence" value="ECO:0007669"/>
    <property type="project" value="TreeGrafter"/>
</dbReference>
<dbReference type="RefSeq" id="WP_173073560.1">
    <property type="nucleotide sequence ID" value="NZ_CP041345.1"/>
</dbReference>